<dbReference type="AlphaFoldDB" id="A0A1X7A4P0"/>
<dbReference type="InterPro" id="IPR007729">
    <property type="entry name" value="DGOK"/>
</dbReference>
<dbReference type="Gene3D" id="3.30.420.310">
    <property type="entry name" value="2-keto-3-deoxy-galactonokinase, C-terminal domain"/>
    <property type="match status" value="1"/>
</dbReference>
<dbReference type="GO" id="GO:0034194">
    <property type="term" value="P:D-galactonate catabolic process"/>
    <property type="evidence" value="ECO:0007669"/>
    <property type="project" value="InterPro"/>
</dbReference>
<dbReference type="EMBL" id="FWFN01000009">
    <property type="protein sequence ID" value="SLN70514.1"/>
    <property type="molecule type" value="Genomic_DNA"/>
</dbReference>
<dbReference type="InterPro" id="IPR042257">
    <property type="entry name" value="DGOK_C"/>
</dbReference>
<accession>A0A1X7A4P0</accession>
<sequence>MQAAPTTDWIAADWGTSNLRLWAIGPGGAVFAERSSAEGMGGLAPDQFEPALLRLAEDLLPADRVTPVLICGMAGAKQGWIEAPYAQVPCPPAGGGAPVLAPTEDARLSVRILPGLCQSGPADVMRGEETQIAGFLANEADFDGTLCLPGTHTKWVRVAGGQVLSFRTAMTGEIFALLGQHSVLRHSLSADGEADEEAFDAALATGFAAPAALGMELFSIRPASLLEGLAPAAATARLSGLLIGAELAGAQDFWQNRDVVVVGSPRLTRRYIAAMERLGGTARAAQNPELALSGLKAAQLLPQG</sequence>
<organism evidence="1 2">
    <name type="scientific">Pseudooceanicola marinus</name>
    <dbReference type="NCBI Taxonomy" id="396013"/>
    <lineage>
        <taxon>Bacteria</taxon>
        <taxon>Pseudomonadati</taxon>
        <taxon>Pseudomonadota</taxon>
        <taxon>Alphaproteobacteria</taxon>
        <taxon>Rhodobacterales</taxon>
        <taxon>Paracoccaceae</taxon>
        <taxon>Pseudooceanicola</taxon>
    </lineage>
</organism>
<dbReference type="InterPro" id="IPR042258">
    <property type="entry name" value="DGOK_N"/>
</dbReference>
<dbReference type="Proteomes" id="UP000193963">
    <property type="component" value="Unassembled WGS sequence"/>
</dbReference>
<keyword evidence="1" id="KW-0808">Transferase</keyword>
<dbReference type="Pfam" id="PF05035">
    <property type="entry name" value="DGOK"/>
    <property type="match status" value="1"/>
</dbReference>
<protein>
    <submittedName>
        <fullName evidence="1">2-keto-3-deoxy-galactonokinase</fullName>
    </submittedName>
</protein>
<dbReference type="OrthoDB" id="256574at2"/>
<gene>
    <name evidence="1" type="ORF">PSM7751_03743</name>
</gene>
<dbReference type="Gene3D" id="3.30.420.300">
    <property type="entry name" value="2-keto-3-deoxy-galactonokinase, substrate binding domain"/>
    <property type="match status" value="1"/>
</dbReference>
<evidence type="ECO:0000313" key="2">
    <source>
        <dbReference type="Proteomes" id="UP000193963"/>
    </source>
</evidence>
<keyword evidence="1" id="KW-0418">Kinase</keyword>
<keyword evidence="2" id="KW-1185">Reference proteome</keyword>
<reference evidence="2" key="1">
    <citation type="submission" date="2017-03" db="EMBL/GenBank/DDBJ databases">
        <authorList>
            <person name="Rodrigo-Torres L."/>
            <person name="Arahal R.D."/>
            <person name="Lucena T."/>
        </authorList>
    </citation>
    <scope>NUCLEOTIDE SEQUENCE [LARGE SCALE GENOMIC DNA]</scope>
    <source>
        <strain evidence="2">CECT 7751</strain>
    </source>
</reference>
<evidence type="ECO:0000313" key="1">
    <source>
        <dbReference type="EMBL" id="SLN70514.1"/>
    </source>
</evidence>
<name>A0A1X7A4P0_9RHOB</name>
<dbReference type="GO" id="GO:0008671">
    <property type="term" value="F:2-dehydro-3-deoxygalactonokinase activity"/>
    <property type="evidence" value="ECO:0007669"/>
    <property type="project" value="InterPro"/>
</dbReference>
<proteinExistence type="predicted"/>
<dbReference type="RefSeq" id="WP_085889769.1">
    <property type="nucleotide sequence ID" value="NZ_FWFN01000009.1"/>
</dbReference>